<evidence type="ECO:0000313" key="1">
    <source>
        <dbReference type="EMBL" id="TCP94649.1"/>
    </source>
</evidence>
<accession>A0A4R2SVZ7</accession>
<comment type="caution">
    <text evidence="1">The sequence shown here is derived from an EMBL/GenBank/DDBJ whole genome shotgun (WGS) entry which is preliminary data.</text>
</comment>
<protein>
    <submittedName>
        <fullName evidence="1">Uncharacterized protein</fullName>
    </submittedName>
</protein>
<dbReference type="AlphaFoldDB" id="A0A4R2SVZ7"/>
<name>A0A4R2SVZ7_9PAST</name>
<proteinExistence type="predicted"/>
<sequence>MIYVLWVVGVLATIAVTAKIVGKADNAGKLD</sequence>
<evidence type="ECO:0000313" key="2">
    <source>
        <dbReference type="Proteomes" id="UP000295763"/>
    </source>
</evidence>
<dbReference type="Proteomes" id="UP000295763">
    <property type="component" value="Unassembled WGS sequence"/>
</dbReference>
<gene>
    <name evidence="1" type="ORF">EDC44_11611</name>
</gene>
<dbReference type="EMBL" id="SLYB01000016">
    <property type="protein sequence ID" value="TCP94649.1"/>
    <property type="molecule type" value="Genomic_DNA"/>
</dbReference>
<organism evidence="1 2">
    <name type="scientific">Cricetibacter osteomyelitidis</name>
    <dbReference type="NCBI Taxonomy" id="1521931"/>
    <lineage>
        <taxon>Bacteria</taxon>
        <taxon>Pseudomonadati</taxon>
        <taxon>Pseudomonadota</taxon>
        <taxon>Gammaproteobacteria</taxon>
        <taxon>Pasteurellales</taxon>
        <taxon>Pasteurellaceae</taxon>
        <taxon>Cricetibacter</taxon>
    </lineage>
</organism>
<keyword evidence="2" id="KW-1185">Reference proteome</keyword>
<reference evidence="1 2" key="1">
    <citation type="submission" date="2019-03" db="EMBL/GenBank/DDBJ databases">
        <title>Genomic Encyclopedia of Type Strains, Phase IV (KMG-IV): sequencing the most valuable type-strain genomes for metagenomic binning, comparative biology and taxonomic classification.</title>
        <authorList>
            <person name="Goeker M."/>
        </authorList>
    </citation>
    <scope>NUCLEOTIDE SEQUENCE [LARGE SCALE GENOMIC DNA]</scope>
    <source>
        <strain evidence="1 2">DSM 28404</strain>
    </source>
</reference>